<evidence type="ECO:0000313" key="2">
    <source>
        <dbReference type="Proteomes" id="UP000242320"/>
    </source>
</evidence>
<organism evidence="1 2">
    <name type="scientific">Mycolicibacterium vulneris</name>
    <dbReference type="NCBI Taxonomy" id="547163"/>
    <lineage>
        <taxon>Bacteria</taxon>
        <taxon>Bacillati</taxon>
        <taxon>Actinomycetota</taxon>
        <taxon>Actinomycetes</taxon>
        <taxon>Mycobacteriales</taxon>
        <taxon>Mycobacteriaceae</taxon>
        <taxon>Mycolicibacterium</taxon>
    </lineage>
</organism>
<comment type="caution">
    <text evidence="1">The sequence shown here is derived from an EMBL/GenBank/DDBJ whole genome shotgun (WGS) entry which is preliminary data.</text>
</comment>
<dbReference type="RefSeq" id="WP_085292748.1">
    <property type="nucleotide sequence ID" value="NZ_NCXM01000042.1"/>
</dbReference>
<proteinExistence type="predicted"/>
<gene>
    <name evidence="1" type="ORF">B8W69_26950</name>
</gene>
<sequence>MLMPPKPIELDAPGTFHFAAGDSNGLRSLTWTVTGHSNQQGLDEIYISNRQTRPQIKLSLHQADARGRDAASRLAFTTEFSQQGGFADKREIYRMAEAPEFAPGWRQAAVILTPSTTFGQFTEKRLRNRETIQWFPAPPSPEHLKFYVVVGEGGGSTLTLTDHVGEVGHMRLTNGRFVGVVADSRPAVEQDLELIRNDFEKASSTPGAYPFTWQAVNNFMIFLDLAVMLTPQP</sequence>
<accession>A0A1X2KK06</accession>
<protein>
    <submittedName>
        <fullName evidence="1">Uncharacterized protein</fullName>
    </submittedName>
</protein>
<dbReference type="OrthoDB" id="4350640at2"/>
<evidence type="ECO:0000313" key="1">
    <source>
        <dbReference type="EMBL" id="OSC22094.1"/>
    </source>
</evidence>
<keyword evidence="2" id="KW-1185">Reference proteome</keyword>
<dbReference type="AlphaFoldDB" id="A0A1X2KK06"/>
<name>A0A1X2KK06_9MYCO</name>
<dbReference type="Proteomes" id="UP000242320">
    <property type="component" value="Unassembled WGS sequence"/>
</dbReference>
<dbReference type="EMBL" id="NCXM01000042">
    <property type="protein sequence ID" value="OSC22094.1"/>
    <property type="molecule type" value="Genomic_DNA"/>
</dbReference>
<reference evidence="1 2" key="1">
    <citation type="submission" date="2017-04" db="EMBL/GenBank/DDBJ databases">
        <title>The new phylogeny of genus Mycobacterium.</title>
        <authorList>
            <person name="Tortoli E."/>
            <person name="Trovato A."/>
            <person name="Cirillo D.M."/>
        </authorList>
    </citation>
    <scope>NUCLEOTIDE SEQUENCE [LARGE SCALE GENOMIC DNA]</scope>
    <source>
        <strain evidence="1 2">DSM 45247</strain>
    </source>
</reference>